<evidence type="ECO:0000313" key="2">
    <source>
        <dbReference type="EMBL" id="MBA9005539.1"/>
    </source>
</evidence>
<keyword evidence="3" id="KW-1185">Reference proteome</keyword>
<sequence>MAQVKVSARDTSQRSEIRVLVYLREPEGERGVIAEAYGRARELLEGTPGLRGDQLLRSVTDPRRFTLVMEWESRRAYAAWEKAHRERGHRSPLRPYQDRERPGGHYEVFALAAGRTFRQGDAVGVSP</sequence>
<feature type="domain" description="ABM" evidence="1">
    <location>
        <begin position="17"/>
        <end position="109"/>
    </location>
</feature>
<proteinExistence type="predicted"/>
<gene>
    <name evidence="2" type="ORF">HNR21_004421</name>
</gene>
<dbReference type="SUPFAM" id="SSF54909">
    <property type="entry name" value="Dimeric alpha+beta barrel"/>
    <property type="match status" value="1"/>
</dbReference>
<comment type="caution">
    <text evidence="2">The sequence shown here is derived from an EMBL/GenBank/DDBJ whole genome shotgun (WGS) entry which is preliminary data.</text>
</comment>
<reference evidence="2 3" key="1">
    <citation type="submission" date="2020-08" db="EMBL/GenBank/DDBJ databases">
        <title>Sequencing the genomes of 1000 actinobacteria strains.</title>
        <authorList>
            <person name="Klenk H.-P."/>
        </authorList>
    </citation>
    <scope>NUCLEOTIDE SEQUENCE [LARGE SCALE GENOMIC DNA]</scope>
    <source>
        <strain evidence="2 3">DSM 45823</strain>
    </source>
</reference>
<dbReference type="Gene3D" id="3.30.70.100">
    <property type="match status" value="1"/>
</dbReference>
<dbReference type="RefSeq" id="WP_182706698.1">
    <property type="nucleotide sequence ID" value="NZ_JACJII010000001.1"/>
</dbReference>
<dbReference type="GO" id="GO:0004497">
    <property type="term" value="F:monooxygenase activity"/>
    <property type="evidence" value="ECO:0007669"/>
    <property type="project" value="UniProtKB-KW"/>
</dbReference>
<dbReference type="InterPro" id="IPR007138">
    <property type="entry name" value="ABM_dom"/>
</dbReference>
<organism evidence="2 3">
    <name type="scientific">Thermomonospora cellulosilytica</name>
    <dbReference type="NCBI Taxonomy" id="1411118"/>
    <lineage>
        <taxon>Bacteria</taxon>
        <taxon>Bacillati</taxon>
        <taxon>Actinomycetota</taxon>
        <taxon>Actinomycetes</taxon>
        <taxon>Streptosporangiales</taxon>
        <taxon>Thermomonosporaceae</taxon>
        <taxon>Thermomonospora</taxon>
    </lineage>
</organism>
<evidence type="ECO:0000313" key="3">
    <source>
        <dbReference type="Proteomes" id="UP000539313"/>
    </source>
</evidence>
<protein>
    <submittedName>
        <fullName evidence="2">Heme-degrading monooxygenase HmoA</fullName>
    </submittedName>
</protein>
<dbReference type="AlphaFoldDB" id="A0A7W3N137"/>
<name>A0A7W3N137_9ACTN</name>
<evidence type="ECO:0000259" key="1">
    <source>
        <dbReference type="PROSITE" id="PS51725"/>
    </source>
</evidence>
<dbReference type="InterPro" id="IPR011008">
    <property type="entry name" value="Dimeric_a/b-barrel"/>
</dbReference>
<dbReference type="PROSITE" id="PS51725">
    <property type="entry name" value="ABM"/>
    <property type="match status" value="1"/>
</dbReference>
<dbReference type="EMBL" id="JACJII010000001">
    <property type="protein sequence ID" value="MBA9005539.1"/>
    <property type="molecule type" value="Genomic_DNA"/>
</dbReference>
<keyword evidence="2" id="KW-0503">Monooxygenase</keyword>
<dbReference type="Proteomes" id="UP000539313">
    <property type="component" value="Unassembled WGS sequence"/>
</dbReference>
<dbReference type="Pfam" id="PF03992">
    <property type="entry name" value="ABM"/>
    <property type="match status" value="1"/>
</dbReference>
<accession>A0A7W3N137</accession>
<keyword evidence="2" id="KW-0560">Oxidoreductase</keyword>